<accession>A0A428JK62</accession>
<dbReference type="AlphaFoldDB" id="A0A428JK62"/>
<dbReference type="Pfam" id="PF15631">
    <property type="entry name" value="Imm-NTF2-2"/>
    <property type="match status" value="1"/>
</dbReference>
<evidence type="ECO:0000256" key="1">
    <source>
        <dbReference type="SAM" id="Phobius"/>
    </source>
</evidence>
<dbReference type="EMBL" id="RWIS01000006">
    <property type="protein sequence ID" value="RSK33178.1"/>
    <property type="molecule type" value="Genomic_DNA"/>
</dbReference>
<name>A0A428JK62_9BACT</name>
<sequence length="146" mass="16336">MNCQGPVSCVHTIHPAISLMPLRLGFYGFLLLLTHSFSSCAQKHSRLGREVAKEQLQEALKREATVVSSTVPRPLPDSVAAVRIAEPILFRTYGKKNIVDERPYEVYLIDKYWVVMGTLPEDTDGGVFIIILDSKDSRVIKLTHGK</sequence>
<keyword evidence="1" id="KW-0472">Membrane</keyword>
<evidence type="ECO:0000313" key="3">
    <source>
        <dbReference type="EMBL" id="RSK33178.1"/>
    </source>
</evidence>
<dbReference type="InterPro" id="IPR028921">
    <property type="entry name" value="NTF2_fold_dom"/>
</dbReference>
<evidence type="ECO:0000259" key="2">
    <source>
        <dbReference type="Pfam" id="PF15631"/>
    </source>
</evidence>
<organism evidence="3 4">
    <name type="scientific">Hymenobacter metallilatus</name>
    <dbReference type="NCBI Taxonomy" id="2493666"/>
    <lineage>
        <taxon>Bacteria</taxon>
        <taxon>Pseudomonadati</taxon>
        <taxon>Bacteroidota</taxon>
        <taxon>Cytophagia</taxon>
        <taxon>Cytophagales</taxon>
        <taxon>Hymenobacteraceae</taxon>
        <taxon>Hymenobacter</taxon>
    </lineage>
</organism>
<proteinExistence type="predicted"/>
<keyword evidence="4" id="KW-1185">Reference proteome</keyword>
<feature type="domain" description="NTF2 fold" evidence="2">
    <location>
        <begin position="81"/>
        <end position="146"/>
    </location>
</feature>
<reference evidence="3 4" key="1">
    <citation type="submission" date="2018-12" db="EMBL/GenBank/DDBJ databases">
        <authorList>
            <person name="Feng G."/>
            <person name="Zhu H."/>
        </authorList>
    </citation>
    <scope>NUCLEOTIDE SEQUENCE [LARGE SCALE GENOMIC DNA]</scope>
    <source>
        <strain evidence="3 4">9PBR-2</strain>
    </source>
</reference>
<dbReference type="OrthoDB" id="886637at2"/>
<protein>
    <recommendedName>
        <fullName evidence="2">NTF2 fold domain-containing protein</fullName>
    </recommendedName>
</protein>
<dbReference type="Proteomes" id="UP000280066">
    <property type="component" value="Unassembled WGS sequence"/>
</dbReference>
<keyword evidence="1" id="KW-1133">Transmembrane helix</keyword>
<keyword evidence="1" id="KW-0812">Transmembrane</keyword>
<evidence type="ECO:0000313" key="4">
    <source>
        <dbReference type="Proteomes" id="UP000280066"/>
    </source>
</evidence>
<gene>
    <name evidence="3" type="ORF">EI290_10710</name>
</gene>
<feature type="transmembrane region" description="Helical" evidence="1">
    <location>
        <begin position="24"/>
        <end position="41"/>
    </location>
</feature>
<comment type="caution">
    <text evidence="3">The sequence shown here is derived from an EMBL/GenBank/DDBJ whole genome shotgun (WGS) entry which is preliminary data.</text>
</comment>